<dbReference type="Proteomes" id="UP001177023">
    <property type="component" value="Unassembled WGS sequence"/>
</dbReference>
<dbReference type="PANTHER" id="PTHR22907">
    <property type="entry name" value="GH04558P"/>
    <property type="match status" value="1"/>
</dbReference>
<evidence type="ECO:0000259" key="3">
    <source>
        <dbReference type="PROSITE" id="PS51034"/>
    </source>
</evidence>
<dbReference type="PROSITE" id="PS51034">
    <property type="entry name" value="ZP_2"/>
    <property type="match status" value="1"/>
</dbReference>
<proteinExistence type="predicted"/>
<organism evidence="4 5">
    <name type="scientific">Mesorhabditis spiculigera</name>
    <dbReference type="NCBI Taxonomy" id="96644"/>
    <lineage>
        <taxon>Eukaryota</taxon>
        <taxon>Metazoa</taxon>
        <taxon>Ecdysozoa</taxon>
        <taxon>Nematoda</taxon>
        <taxon>Chromadorea</taxon>
        <taxon>Rhabditida</taxon>
        <taxon>Rhabditina</taxon>
        <taxon>Rhabditomorpha</taxon>
        <taxon>Rhabditoidea</taxon>
        <taxon>Rhabditidae</taxon>
        <taxon>Mesorhabditinae</taxon>
        <taxon>Mesorhabditis</taxon>
    </lineage>
</organism>
<reference evidence="4" key="1">
    <citation type="submission" date="2023-06" db="EMBL/GenBank/DDBJ databases">
        <authorList>
            <person name="Delattre M."/>
        </authorList>
    </citation>
    <scope>NUCLEOTIDE SEQUENCE</scope>
    <source>
        <strain evidence="4">AF72</strain>
    </source>
</reference>
<evidence type="ECO:0000313" key="4">
    <source>
        <dbReference type="EMBL" id="CAJ0569911.1"/>
    </source>
</evidence>
<feature type="domain" description="ZP" evidence="3">
    <location>
        <begin position="1"/>
        <end position="69"/>
    </location>
</feature>
<dbReference type="InterPro" id="IPR057475">
    <property type="entry name" value="CUT_C"/>
</dbReference>
<protein>
    <recommendedName>
        <fullName evidence="3">ZP domain-containing protein</fullName>
    </recommendedName>
</protein>
<dbReference type="InterPro" id="IPR001507">
    <property type="entry name" value="ZP_dom"/>
</dbReference>
<dbReference type="InterPro" id="IPR051962">
    <property type="entry name" value="Cuticlin"/>
</dbReference>
<evidence type="ECO:0000256" key="2">
    <source>
        <dbReference type="SAM" id="MobiDB-lite"/>
    </source>
</evidence>
<dbReference type="EMBL" id="CATQJA010002194">
    <property type="protein sequence ID" value="CAJ0569911.1"/>
    <property type="molecule type" value="Genomic_DNA"/>
</dbReference>
<dbReference type="AlphaFoldDB" id="A0AA36CKF7"/>
<name>A0AA36CKF7_9BILA</name>
<accession>A0AA36CKF7</accession>
<dbReference type="PANTHER" id="PTHR22907:SF1">
    <property type="entry name" value="ZP DOMAIN-CONTAINING PROTEIN"/>
    <property type="match status" value="1"/>
</dbReference>
<keyword evidence="1" id="KW-0732">Signal</keyword>
<keyword evidence="5" id="KW-1185">Reference proteome</keyword>
<gene>
    <name evidence="4" type="ORF">MSPICULIGERA_LOCUS8366</name>
</gene>
<evidence type="ECO:0000256" key="1">
    <source>
        <dbReference type="ARBA" id="ARBA00022729"/>
    </source>
</evidence>
<feature type="compositionally biased region" description="Basic and acidic residues" evidence="2">
    <location>
        <begin position="79"/>
        <end position="91"/>
    </location>
</feature>
<feature type="region of interest" description="Disordered" evidence="2">
    <location>
        <begin position="65"/>
        <end position="106"/>
    </location>
</feature>
<dbReference type="Pfam" id="PF25301">
    <property type="entry name" value="CUT_C"/>
    <property type="match status" value="1"/>
</dbReference>
<comment type="caution">
    <text evidence="4">The sequence shown here is derived from an EMBL/GenBank/DDBJ whole genome shotgun (WGS) entry which is preliminary data.</text>
</comment>
<sequence length="106" mass="11961">MGQQLLDANGCTQDHFLLNNLNYLDDMSAGQEAQVFKFADRQTIFFGCQIRLELKEELGGSCQRNPCLGSDDAGNSHPVESHNRQPESSSRRHEKRSAFQNHYSTS</sequence>
<feature type="non-terminal residue" evidence="4">
    <location>
        <position position="106"/>
    </location>
</feature>
<evidence type="ECO:0000313" key="5">
    <source>
        <dbReference type="Proteomes" id="UP001177023"/>
    </source>
</evidence>